<dbReference type="EMBL" id="AZFT01000031">
    <property type="protein sequence ID" value="KRL86137.1"/>
    <property type="molecule type" value="Genomic_DNA"/>
</dbReference>
<sequence length="85" mass="10048">MINRKQFKASFYLALLFSLIRLFLALITSGTTVKENFQALTLFFYTNVWFVPIILLLGYILVVTCSIYLIFRILNYIINFLRKIN</sequence>
<keyword evidence="1" id="KW-0812">Transmembrane</keyword>
<evidence type="ECO:0000313" key="2">
    <source>
        <dbReference type="EMBL" id="KRL86137.1"/>
    </source>
</evidence>
<dbReference type="OrthoDB" id="10007725at2"/>
<evidence type="ECO:0000256" key="1">
    <source>
        <dbReference type="SAM" id="Phobius"/>
    </source>
</evidence>
<dbReference type="Proteomes" id="UP000051324">
    <property type="component" value="Unassembled WGS sequence"/>
</dbReference>
<dbReference type="PATRIC" id="fig|1423724.4.peg.2075"/>
<dbReference type="RefSeq" id="WP_155891511.1">
    <property type="nucleotide sequence ID" value="NZ_AZFT01000031.1"/>
</dbReference>
<keyword evidence="1" id="KW-1133">Transmembrane helix</keyword>
<keyword evidence="1" id="KW-0472">Membrane</keyword>
<proteinExistence type="predicted"/>
<reference evidence="2 3" key="1">
    <citation type="journal article" date="2015" name="Genome Announc.">
        <title>Expanding the biotechnology potential of lactobacilli through comparative genomics of 213 strains and associated genera.</title>
        <authorList>
            <person name="Sun Z."/>
            <person name="Harris H.M."/>
            <person name="McCann A."/>
            <person name="Guo C."/>
            <person name="Argimon S."/>
            <person name="Zhang W."/>
            <person name="Yang X."/>
            <person name="Jeffery I.B."/>
            <person name="Cooney J.C."/>
            <person name="Kagawa T.F."/>
            <person name="Liu W."/>
            <person name="Song Y."/>
            <person name="Salvetti E."/>
            <person name="Wrobel A."/>
            <person name="Rasinkangas P."/>
            <person name="Parkhill J."/>
            <person name="Rea M.C."/>
            <person name="O'Sullivan O."/>
            <person name="Ritari J."/>
            <person name="Douillard F.P."/>
            <person name="Paul Ross R."/>
            <person name="Yang R."/>
            <person name="Briner A.E."/>
            <person name="Felis G.E."/>
            <person name="de Vos W.M."/>
            <person name="Barrangou R."/>
            <person name="Klaenhammer T.R."/>
            <person name="Caufield P.W."/>
            <person name="Cui Y."/>
            <person name="Zhang H."/>
            <person name="O'Toole P.W."/>
        </authorList>
    </citation>
    <scope>NUCLEOTIDE SEQUENCE [LARGE SCALE GENOMIC DNA]</scope>
    <source>
        <strain evidence="2 3">DSM 16634</strain>
    </source>
</reference>
<accession>A0A0R1TY09</accession>
<evidence type="ECO:0000313" key="3">
    <source>
        <dbReference type="Proteomes" id="UP000051324"/>
    </source>
</evidence>
<gene>
    <name evidence="2" type="ORF">FC32_GL001991</name>
</gene>
<keyword evidence="3" id="KW-1185">Reference proteome</keyword>
<organism evidence="2 3">
    <name type="scientific">Ligilactobacillus apodemi DSM 16634 = JCM 16172</name>
    <dbReference type="NCBI Taxonomy" id="1423724"/>
    <lineage>
        <taxon>Bacteria</taxon>
        <taxon>Bacillati</taxon>
        <taxon>Bacillota</taxon>
        <taxon>Bacilli</taxon>
        <taxon>Lactobacillales</taxon>
        <taxon>Lactobacillaceae</taxon>
        <taxon>Ligilactobacillus</taxon>
    </lineage>
</organism>
<name>A0A0R1TY09_9LACO</name>
<comment type="caution">
    <text evidence="2">The sequence shown here is derived from an EMBL/GenBank/DDBJ whole genome shotgun (WGS) entry which is preliminary data.</text>
</comment>
<protein>
    <submittedName>
        <fullName evidence="2">Uncharacterized protein</fullName>
    </submittedName>
</protein>
<dbReference type="AlphaFoldDB" id="A0A0R1TY09"/>
<feature type="transmembrane region" description="Helical" evidence="1">
    <location>
        <begin position="49"/>
        <end position="74"/>
    </location>
</feature>